<organism evidence="3 4">
    <name type="scientific">Microbacterium gilvum</name>
    <dbReference type="NCBI Taxonomy" id="1336204"/>
    <lineage>
        <taxon>Bacteria</taxon>
        <taxon>Bacillati</taxon>
        <taxon>Actinomycetota</taxon>
        <taxon>Actinomycetes</taxon>
        <taxon>Micrococcales</taxon>
        <taxon>Microbacteriaceae</taxon>
        <taxon>Microbacterium</taxon>
    </lineage>
</organism>
<gene>
    <name evidence="3" type="ORF">GCM10023351_23130</name>
</gene>
<accession>A0ABP9AB17</accession>
<comment type="caution">
    <text evidence="3">The sequence shown here is derived from an EMBL/GenBank/DDBJ whole genome shotgun (WGS) entry which is preliminary data.</text>
</comment>
<dbReference type="InterPro" id="IPR025101">
    <property type="entry name" value="DUF4012"/>
</dbReference>
<dbReference type="Proteomes" id="UP001501645">
    <property type="component" value="Unassembled WGS sequence"/>
</dbReference>
<dbReference type="Pfam" id="PF13196">
    <property type="entry name" value="DUF4012"/>
    <property type="match status" value="1"/>
</dbReference>
<sequence>MTTDTLVDTAAPAVSRSGRRRRRARTPRERAGRITAVVALALLGLLVLGAIWIGARGALAAWHLDQAQQKAGGLQATLVENPAAASATIAELRDDARAARELTSDPLWSLAQGLPWIGPQLTAVATVAAALDDVASDVAAPLADAAPALLAALSPADGRIDLAALEAAQPVAVRAAGVAHDASLNVAALPVPALVGPLRSAVEQGSGVLEQLDSATDALARALVLLPPMLGADGPRTVLAIVENNAEWRSLGGLAGSLVELRTDDGAVALGEQASATSLTQYAAPLDVLPAELDPIYDGKPGRFAHNVTQIPDFAIAAQLAQRFWQNDHDVAADAVVALDAVALSYLLAATGDVTLSTGDTVGSGNAVSFLLSEVYERYDDPAAQDAVFEETTSLVFAALFDGRADAAELLNAFVRAGAEGRFLVWNDDPALQSVLDSTTLQGALPASDAGTTAFGVYLNDGTGSKLDYHLAAGASAAWCTRVDGGLATAALRVDLRSDVPADVGSLAPYVTGAGDDGLTVGGTVAGDARTVAYVYLPTDANVQRVRVSAGTATPVGFHDGHAVVQWDVVLGPGEAAHLELVASGTAMGEDLDIAMTPTLHETETSSVGAACATMP</sequence>
<reference evidence="4" key="1">
    <citation type="journal article" date="2019" name="Int. J. Syst. Evol. Microbiol.">
        <title>The Global Catalogue of Microorganisms (GCM) 10K type strain sequencing project: providing services to taxonomists for standard genome sequencing and annotation.</title>
        <authorList>
            <consortium name="The Broad Institute Genomics Platform"/>
            <consortium name="The Broad Institute Genome Sequencing Center for Infectious Disease"/>
            <person name="Wu L."/>
            <person name="Ma J."/>
        </authorList>
    </citation>
    <scope>NUCLEOTIDE SEQUENCE [LARGE SCALE GENOMIC DNA]</scope>
    <source>
        <strain evidence="4">JCM 18537</strain>
    </source>
</reference>
<evidence type="ECO:0000313" key="4">
    <source>
        <dbReference type="Proteomes" id="UP001501645"/>
    </source>
</evidence>
<evidence type="ECO:0000256" key="2">
    <source>
        <dbReference type="SAM" id="Phobius"/>
    </source>
</evidence>
<keyword evidence="2" id="KW-0812">Transmembrane</keyword>
<keyword evidence="4" id="KW-1185">Reference proteome</keyword>
<evidence type="ECO:0000256" key="1">
    <source>
        <dbReference type="SAM" id="MobiDB-lite"/>
    </source>
</evidence>
<dbReference type="EMBL" id="BAABKO010000004">
    <property type="protein sequence ID" value="GAA4777681.1"/>
    <property type="molecule type" value="Genomic_DNA"/>
</dbReference>
<keyword evidence="2" id="KW-0472">Membrane</keyword>
<proteinExistence type="predicted"/>
<feature type="region of interest" description="Disordered" evidence="1">
    <location>
        <begin position="1"/>
        <end position="28"/>
    </location>
</feature>
<dbReference type="RefSeq" id="WP_345439317.1">
    <property type="nucleotide sequence ID" value="NZ_BAABKO010000004.1"/>
</dbReference>
<feature type="transmembrane region" description="Helical" evidence="2">
    <location>
        <begin position="31"/>
        <end position="55"/>
    </location>
</feature>
<keyword evidence="2" id="KW-1133">Transmembrane helix</keyword>
<evidence type="ECO:0000313" key="3">
    <source>
        <dbReference type="EMBL" id="GAA4777681.1"/>
    </source>
</evidence>
<protein>
    <submittedName>
        <fullName evidence="3">DUF4012 domain-containing protein</fullName>
    </submittedName>
</protein>
<name>A0ABP9AB17_9MICO</name>